<reference evidence="1" key="1">
    <citation type="submission" date="2021-01" db="EMBL/GenBank/DDBJ databases">
        <authorList>
            <person name="Corre E."/>
            <person name="Pelletier E."/>
            <person name="Niang G."/>
            <person name="Scheremetjew M."/>
            <person name="Finn R."/>
            <person name="Kale V."/>
            <person name="Holt S."/>
            <person name="Cochrane G."/>
            <person name="Meng A."/>
            <person name="Brown T."/>
            <person name="Cohen L."/>
        </authorList>
    </citation>
    <scope>NUCLEOTIDE SEQUENCE</scope>
    <source>
        <strain evidence="1">CCMP645</strain>
    </source>
</reference>
<dbReference type="AlphaFoldDB" id="A0A7S4EVJ1"/>
<sequence>MACDCKHSAHCMGSRNVVRNCDARFNIQHGMTPTLRDKDGIACALEHFERAGAAPIATACLRQKSREPRVGWQPHALLEVILRLLLRRVFDVLARRWEKRPLLRATNNGVPGARCERVDVQLSAGTRRADDDPAVRRGALHEPKQVAALHC</sequence>
<accession>A0A7S4EVJ1</accession>
<gene>
    <name evidence="1" type="ORF">PCAR00345_LOCUS7385</name>
</gene>
<organism evidence="1">
    <name type="scientific">Chrysotila carterae</name>
    <name type="common">Marine alga</name>
    <name type="synonym">Syracosphaera carterae</name>
    <dbReference type="NCBI Taxonomy" id="13221"/>
    <lineage>
        <taxon>Eukaryota</taxon>
        <taxon>Haptista</taxon>
        <taxon>Haptophyta</taxon>
        <taxon>Prymnesiophyceae</taxon>
        <taxon>Isochrysidales</taxon>
        <taxon>Isochrysidaceae</taxon>
        <taxon>Chrysotila</taxon>
    </lineage>
</organism>
<name>A0A7S4EVJ1_CHRCT</name>
<evidence type="ECO:0000313" key="1">
    <source>
        <dbReference type="EMBL" id="CAE0754798.1"/>
    </source>
</evidence>
<proteinExistence type="predicted"/>
<dbReference type="EMBL" id="HBIZ01012315">
    <property type="protein sequence ID" value="CAE0754798.1"/>
    <property type="molecule type" value="Transcribed_RNA"/>
</dbReference>
<protein>
    <submittedName>
        <fullName evidence="1">Uncharacterized protein</fullName>
    </submittedName>
</protein>